<feature type="compositionally biased region" description="Basic and acidic residues" evidence="3">
    <location>
        <begin position="67"/>
        <end position="82"/>
    </location>
</feature>
<dbReference type="InterPro" id="IPR001789">
    <property type="entry name" value="Sig_transdc_resp-reg_receiver"/>
</dbReference>
<feature type="region of interest" description="Disordered" evidence="3">
    <location>
        <begin position="40"/>
        <end position="83"/>
    </location>
</feature>
<feature type="compositionally biased region" description="Polar residues" evidence="3">
    <location>
        <begin position="216"/>
        <end position="232"/>
    </location>
</feature>
<accession>A0ABR2USN0</accession>
<feature type="compositionally biased region" description="Basic and acidic residues" evidence="3">
    <location>
        <begin position="481"/>
        <end position="490"/>
    </location>
</feature>
<feature type="region of interest" description="Disordered" evidence="3">
    <location>
        <begin position="524"/>
        <end position="545"/>
    </location>
</feature>
<feature type="compositionally biased region" description="Polar residues" evidence="3">
    <location>
        <begin position="115"/>
        <end position="125"/>
    </location>
</feature>
<evidence type="ECO:0000313" key="5">
    <source>
        <dbReference type="EMBL" id="KAK9417478.1"/>
    </source>
</evidence>
<comment type="caution">
    <text evidence="5">The sequence shown here is derived from an EMBL/GenBank/DDBJ whole genome shotgun (WGS) entry which is preliminary data.</text>
</comment>
<dbReference type="PANTHER" id="PTHR43719">
    <property type="entry name" value="TWO-COMPONENT HISTIDINE KINASE"/>
    <property type="match status" value="1"/>
</dbReference>
<protein>
    <submittedName>
        <fullName evidence="5">Response regulatory domain-containing protein</fullName>
    </submittedName>
</protein>
<name>A0ABR2USN0_9PEZI</name>
<organism evidence="5 6">
    <name type="scientific">Seiridium unicorne</name>
    <dbReference type="NCBI Taxonomy" id="138068"/>
    <lineage>
        <taxon>Eukaryota</taxon>
        <taxon>Fungi</taxon>
        <taxon>Dikarya</taxon>
        <taxon>Ascomycota</taxon>
        <taxon>Pezizomycotina</taxon>
        <taxon>Sordariomycetes</taxon>
        <taxon>Xylariomycetidae</taxon>
        <taxon>Amphisphaeriales</taxon>
        <taxon>Sporocadaceae</taxon>
        <taxon>Seiridium</taxon>
    </lineage>
</organism>
<feature type="compositionally biased region" description="Polar residues" evidence="3">
    <location>
        <begin position="50"/>
        <end position="66"/>
    </location>
</feature>
<gene>
    <name evidence="5" type="ORF">SUNI508_08838</name>
</gene>
<dbReference type="Gene3D" id="3.40.50.2300">
    <property type="match status" value="1"/>
</dbReference>
<dbReference type="Pfam" id="PF00072">
    <property type="entry name" value="Response_reg"/>
    <property type="match status" value="1"/>
</dbReference>
<feature type="region of interest" description="Disordered" evidence="3">
    <location>
        <begin position="844"/>
        <end position="869"/>
    </location>
</feature>
<feature type="compositionally biased region" description="Polar residues" evidence="3">
    <location>
        <begin position="142"/>
        <end position="153"/>
    </location>
</feature>
<evidence type="ECO:0000256" key="3">
    <source>
        <dbReference type="SAM" id="MobiDB-lite"/>
    </source>
</evidence>
<dbReference type="InterPro" id="IPR011006">
    <property type="entry name" value="CheY-like_superfamily"/>
</dbReference>
<keyword evidence="6" id="KW-1185">Reference proteome</keyword>
<evidence type="ECO:0000313" key="6">
    <source>
        <dbReference type="Proteomes" id="UP001408356"/>
    </source>
</evidence>
<dbReference type="PANTHER" id="PTHR43719:SF28">
    <property type="entry name" value="PEROXIDE STRESS-ACTIVATED HISTIDINE KINASE MAK1-RELATED"/>
    <property type="match status" value="1"/>
</dbReference>
<proteinExistence type="predicted"/>
<dbReference type="SUPFAM" id="SSF52172">
    <property type="entry name" value="CheY-like"/>
    <property type="match status" value="1"/>
</dbReference>
<sequence>MSKLVETHVSTFQFPHSAMGDLKARIKAKLLRRHSAAYSFASSKNSSGSGRPQSQHTNNDATSSIHTSHEAGERSDHRDDVKAGAGTKTWGALWRGNGHAGGYSPISMKHAGKSRPSTAASSTLHVDQKEAVAYAAPDESDSLSQANTPTPASKESGPTAMAMALASGAEVDDASSCEEAPSSGRGGQPLPGASSNLNASTSTSKKTSSSSPSGSDQHTTGLADANPSTTPVVNDVALPSITEHPATPPNLVSSDPIDPASNHISTALLQAPPISLNTVSASATATSALDSQPASALPSSDLEDITSIDVATPISPGAVSAYLPSSPDSNRPGVPRRQSILPNRQQALIQTLLDSPHAHDLDPDQLLPISATMVTRKIWVKRPGASATMITINEDDLVDDVRDMILRKYANSLGRQFDSPDLTLRVAPREQPHRQLQPDEPMGRTLDAYFPGGQTVDDALLIDIPPRRTPKASPNIRYYAEDSSRPHESGTDYFPPFLPQAPHSQHSNVGAGPTATIHFPPSMAIVNNGQLPPLPSPGGSSRRLGTRPKIQRLHTASPISTTASHVQHPQHIAVPPPSIGTHSYSSKPQRSRTHSGASSDQPSHAAHPHPPPSAPPMPTPPIAERVATPPPRVASPRPSTRPKKKRTVDPPTLPPGMLNGSVPPINVLIVEDNIINLKLLEAFVKRLKVRWQTAMNGRDAVNKWRSGGFHLVLMDIQLPIMNGLDATREIRRIEKVNSIGVFSSSANKAPQEVQGELDEKDKLPNTEMFKSPVIIVALTASSLQSDRHEALAAGCNDFLTKPVNFVWLERKVMEWGCMQALIDFDGWRKWKDFSQKAGEDDAAKKSAALKAKARKNRQSIGPATASAAA</sequence>
<evidence type="ECO:0000256" key="1">
    <source>
        <dbReference type="ARBA" id="ARBA00022553"/>
    </source>
</evidence>
<feature type="domain" description="Response regulatory" evidence="4">
    <location>
        <begin position="666"/>
        <end position="816"/>
    </location>
</feature>
<feature type="compositionally biased region" description="Low complexity" evidence="3">
    <location>
        <begin position="40"/>
        <end position="49"/>
    </location>
</feature>
<feature type="region of interest" description="Disordered" evidence="3">
    <location>
        <begin position="561"/>
        <end position="662"/>
    </location>
</feature>
<dbReference type="Proteomes" id="UP001408356">
    <property type="component" value="Unassembled WGS sequence"/>
</dbReference>
<dbReference type="EMBL" id="JARVKF010000398">
    <property type="protein sequence ID" value="KAK9417478.1"/>
    <property type="molecule type" value="Genomic_DNA"/>
</dbReference>
<dbReference type="CDD" id="cd17546">
    <property type="entry name" value="REC_hyHK_CKI1_RcsC-like"/>
    <property type="match status" value="1"/>
</dbReference>
<feature type="region of interest" description="Disordered" evidence="3">
    <location>
        <begin position="481"/>
        <end position="509"/>
    </location>
</feature>
<evidence type="ECO:0000259" key="4">
    <source>
        <dbReference type="PROSITE" id="PS50110"/>
    </source>
</evidence>
<evidence type="ECO:0000256" key="2">
    <source>
        <dbReference type="PROSITE-ProRule" id="PRU00169"/>
    </source>
</evidence>
<feature type="region of interest" description="Disordered" evidence="3">
    <location>
        <begin position="105"/>
        <end position="233"/>
    </location>
</feature>
<reference evidence="5 6" key="1">
    <citation type="journal article" date="2024" name="J. Plant Pathol.">
        <title>Sequence and assembly of the genome of Seiridium unicorne, isolate CBS 538.82, causal agent of cypress canker disease.</title>
        <authorList>
            <person name="Scali E."/>
            <person name="Rocca G.D."/>
            <person name="Danti R."/>
            <person name="Garbelotto M."/>
            <person name="Barberini S."/>
            <person name="Baroncelli R."/>
            <person name="Emiliani G."/>
        </authorList>
    </citation>
    <scope>NUCLEOTIDE SEQUENCE [LARGE SCALE GENOMIC DNA]</scope>
    <source>
        <strain evidence="5 6">BM-138-508</strain>
    </source>
</reference>
<keyword evidence="1 2" id="KW-0597">Phosphoprotein</keyword>
<dbReference type="PROSITE" id="PS50110">
    <property type="entry name" value="RESPONSE_REGULATORY"/>
    <property type="match status" value="1"/>
</dbReference>
<feature type="compositionally biased region" description="Low complexity" evidence="3">
    <location>
        <begin position="192"/>
        <end position="215"/>
    </location>
</feature>
<feature type="modified residue" description="4-aspartylphosphate" evidence="2">
    <location>
        <position position="715"/>
    </location>
</feature>
<dbReference type="InterPro" id="IPR050956">
    <property type="entry name" value="2C_system_His_kinase"/>
</dbReference>
<dbReference type="SMART" id="SM00448">
    <property type="entry name" value="REC"/>
    <property type="match status" value="1"/>
</dbReference>
<feature type="compositionally biased region" description="Pro residues" evidence="3">
    <location>
        <begin position="608"/>
        <end position="621"/>
    </location>
</feature>